<dbReference type="EMBL" id="CAJNOC010001119">
    <property type="protein sequence ID" value="CAF0836784.1"/>
    <property type="molecule type" value="Genomic_DNA"/>
</dbReference>
<keyword evidence="2" id="KW-1185">Reference proteome</keyword>
<accession>A0A813VF44</accession>
<comment type="caution">
    <text evidence="1">The sequence shown here is derived from an EMBL/GenBank/DDBJ whole genome shotgun (WGS) entry which is preliminary data.</text>
</comment>
<dbReference type="AlphaFoldDB" id="A0A813VF44"/>
<reference evidence="1" key="1">
    <citation type="submission" date="2021-02" db="EMBL/GenBank/DDBJ databases">
        <authorList>
            <person name="Nowell W R."/>
        </authorList>
    </citation>
    <scope>NUCLEOTIDE SEQUENCE</scope>
    <source>
        <strain evidence="1">Ploen Becks lab</strain>
    </source>
</reference>
<protein>
    <submittedName>
        <fullName evidence="1">Uncharacterized protein</fullName>
    </submittedName>
</protein>
<evidence type="ECO:0000313" key="1">
    <source>
        <dbReference type="EMBL" id="CAF0836784.1"/>
    </source>
</evidence>
<gene>
    <name evidence="1" type="ORF">OXX778_LOCUS8239</name>
</gene>
<proteinExistence type="predicted"/>
<sequence>MFSHRTPCVHIEQYRNVVHGDEATYCRNAYQYPFIRDGLNRRHFENMEVQATSHTPLYQVYTDPIKHEILRIGQETREYANQLQNLLDVALPEALHCIVNKT</sequence>
<organism evidence="1 2">
    <name type="scientific">Brachionus calyciflorus</name>
    <dbReference type="NCBI Taxonomy" id="104777"/>
    <lineage>
        <taxon>Eukaryota</taxon>
        <taxon>Metazoa</taxon>
        <taxon>Spiralia</taxon>
        <taxon>Gnathifera</taxon>
        <taxon>Rotifera</taxon>
        <taxon>Eurotatoria</taxon>
        <taxon>Monogononta</taxon>
        <taxon>Pseudotrocha</taxon>
        <taxon>Ploima</taxon>
        <taxon>Brachionidae</taxon>
        <taxon>Brachionus</taxon>
    </lineage>
</organism>
<name>A0A813VF44_9BILA</name>
<dbReference type="Proteomes" id="UP000663879">
    <property type="component" value="Unassembled WGS sequence"/>
</dbReference>
<evidence type="ECO:0000313" key="2">
    <source>
        <dbReference type="Proteomes" id="UP000663879"/>
    </source>
</evidence>